<feature type="compositionally biased region" description="Basic and acidic residues" evidence="1">
    <location>
        <begin position="183"/>
        <end position="223"/>
    </location>
</feature>
<feature type="region of interest" description="Disordered" evidence="1">
    <location>
        <begin position="77"/>
        <end position="275"/>
    </location>
</feature>
<evidence type="ECO:0000313" key="4">
    <source>
        <dbReference type="Proteomes" id="UP000481583"/>
    </source>
</evidence>
<keyword evidence="2" id="KW-1133">Transmembrane helix</keyword>
<keyword evidence="2" id="KW-0472">Membrane</keyword>
<sequence length="307" mass="31464">MAHAVRPTMRRLRAADAAMRRVGAGAAIAAGRRVRTGVRAGAVWVVALGVVLGPVAQAAAAPAAAVSPATVPVPAPVPVEADPFTPPPGRLAGNRPGEGREHPGRQGEPPGEHDGGTGSGREGAPSPSGGPGGRPGEDAGGGASEGADGGSGLPSGEATPDQPAEARKPDREPEAGGGGGARAEADKREQRQERDKDRDHTKPRERAESGPKATRKPERDHPAEAAPRQHHQPWVPEHDSYGEPAGPRLDPEPDHTLTYVPDAAPGDDRAASRTTTTAAERVLPLGTGMTLVGLGLGFIALRLRRRT</sequence>
<comment type="caution">
    <text evidence="3">The sequence shown here is derived from an EMBL/GenBank/DDBJ whole genome shotgun (WGS) entry which is preliminary data.</text>
</comment>
<feature type="compositionally biased region" description="Gly residues" evidence="1">
    <location>
        <begin position="129"/>
        <end position="153"/>
    </location>
</feature>
<gene>
    <name evidence="3" type="ORF">G5C51_28485</name>
</gene>
<evidence type="ECO:0000256" key="1">
    <source>
        <dbReference type="SAM" id="MobiDB-lite"/>
    </source>
</evidence>
<protein>
    <submittedName>
        <fullName evidence="3">Uncharacterized protein</fullName>
    </submittedName>
</protein>
<feature type="transmembrane region" description="Helical" evidence="2">
    <location>
        <begin position="282"/>
        <end position="301"/>
    </location>
</feature>
<reference evidence="3 4" key="1">
    <citation type="submission" date="2020-02" db="EMBL/GenBank/DDBJ databases">
        <title>Whole-genome analyses of novel actinobacteria.</title>
        <authorList>
            <person name="Sahin N."/>
        </authorList>
    </citation>
    <scope>NUCLEOTIDE SEQUENCE [LARGE SCALE GENOMIC DNA]</scope>
    <source>
        <strain evidence="3 4">A7024</strain>
    </source>
</reference>
<feature type="compositionally biased region" description="Basic and acidic residues" evidence="1">
    <location>
        <begin position="97"/>
        <end position="115"/>
    </location>
</feature>
<dbReference type="Proteomes" id="UP000481583">
    <property type="component" value="Unassembled WGS sequence"/>
</dbReference>
<accession>A0A6G4U943</accession>
<keyword evidence="2" id="KW-0812">Transmembrane</keyword>
<evidence type="ECO:0000313" key="3">
    <source>
        <dbReference type="EMBL" id="NGN67827.1"/>
    </source>
</evidence>
<proteinExistence type="predicted"/>
<feature type="compositionally biased region" description="Basic and acidic residues" evidence="1">
    <location>
        <begin position="164"/>
        <end position="174"/>
    </location>
</feature>
<dbReference type="RefSeq" id="WP_165241202.1">
    <property type="nucleotide sequence ID" value="NZ_JAAKZV010000165.1"/>
</dbReference>
<organism evidence="3 4">
    <name type="scientific">Streptomyces coryli</name>
    <dbReference type="NCBI Taxonomy" id="1128680"/>
    <lineage>
        <taxon>Bacteria</taxon>
        <taxon>Bacillati</taxon>
        <taxon>Actinomycetota</taxon>
        <taxon>Actinomycetes</taxon>
        <taxon>Kitasatosporales</taxon>
        <taxon>Streptomycetaceae</taxon>
        <taxon>Streptomyces</taxon>
    </lineage>
</organism>
<dbReference type="EMBL" id="JAAKZV010000165">
    <property type="protein sequence ID" value="NGN67827.1"/>
    <property type="molecule type" value="Genomic_DNA"/>
</dbReference>
<dbReference type="AlphaFoldDB" id="A0A6G4U943"/>
<name>A0A6G4U943_9ACTN</name>
<keyword evidence="4" id="KW-1185">Reference proteome</keyword>
<evidence type="ECO:0000256" key="2">
    <source>
        <dbReference type="SAM" id="Phobius"/>
    </source>
</evidence>